<dbReference type="Gene3D" id="3.40.1690.10">
    <property type="entry name" value="secretion proteins EscU"/>
    <property type="match status" value="1"/>
</dbReference>
<dbReference type="SUPFAM" id="SSF160544">
    <property type="entry name" value="EscU C-terminal domain-like"/>
    <property type="match status" value="1"/>
</dbReference>
<gene>
    <name evidence="2" type="ORF">GETHPA_04850</name>
</gene>
<protein>
    <submittedName>
        <fullName evidence="2">Flagellar biosynthetic protein FlhB</fullName>
    </submittedName>
</protein>
<proteinExistence type="inferred from homology"/>
<dbReference type="Proteomes" id="UP001165089">
    <property type="component" value="Unassembled WGS sequence"/>
</dbReference>
<evidence type="ECO:0000313" key="3">
    <source>
        <dbReference type="Proteomes" id="UP001165089"/>
    </source>
</evidence>
<organism evidence="2 3">
    <name type="scientific">Geothrix rubra</name>
    <dbReference type="NCBI Taxonomy" id="2927977"/>
    <lineage>
        <taxon>Bacteria</taxon>
        <taxon>Pseudomonadati</taxon>
        <taxon>Acidobacteriota</taxon>
        <taxon>Holophagae</taxon>
        <taxon>Holophagales</taxon>
        <taxon>Holophagaceae</taxon>
        <taxon>Geothrix</taxon>
    </lineage>
</organism>
<dbReference type="RefSeq" id="WP_285722638.1">
    <property type="nucleotide sequence ID" value="NZ_BSDD01000001.1"/>
</dbReference>
<accession>A0ABQ5Q2R6</accession>
<keyword evidence="2" id="KW-0969">Cilium</keyword>
<comment type="caution">
    <text evidence="2">The sequence shown here is derived from an EMBL/GenBank/DDBJ whole genome shotgun (WGS) entry which is preliminary data.</text>
</comment>
<evidence type="ECO:0000313" key="2">
    <source>
        <dbReference type="EMBL" id="GLH68952.1"/>
    </source>
</evidence>
<sequence length="100" mass="11021">MARPPRTQRSRAAALRYQPEDPFRDAAPKLVARGEGLLADRILELARQHHVNVTRDPDLLAALEPLDIGRLIPPELFQAVALLLAALYRANGRIPGEPTA</sequence>
<dbReference type="Pfam" id="PF01312">
    <property type="entry name" value="Bac_export_2"/>
    <property type="match status" value="1"/>
</dbReference>
<comment type="similarity">
    <text evidence="1">Belongs to the type III secretion exporter family.</text>
</comment>
<dbReference type="InterPro" id="IPR006135">
    <property type="entry name" value="T3SS_substrate_exporter"/>
</dbReference>
<keyword evidence="2" id="KW-0966">Cell projection</keyword>
<keyword evidence="2" id="KW-0282">Flagellum</keyword>
<evidence type="ECO:0000256" key="1">
    <source>
        <dbReference type="ARBA" id="ARBA00010690"/>
    </source>
</evidence>
<reference evidence="2 3" key="1">
    <citation type="journal article" date="2023" name="Antonie Van Leeuwenhoek">
        <title>Mesoterricola silvestris gen. nov., sp. nov., Mesoterricola sediminis sp. nov., Geothrix oryzae sp. nov., Geothrix edaphica sp. nov., Geothrix rubra sp. nov., and Geothrix limicola sp. nov., six novel members of Acidobacteriota isolated from soils.</title>
        <authorList>
            <person name="Itoh H."/>
            <person name="Sugisawa Y."/>
            <person name="Mise K."/>
            <person name="Xu Z."/>
            <person name="Kuniyasu M."/>
            <person name="Ushijima N."/>
            <person name="Kawano K."/>
            <person name="Kobayashi E."/>
            <person name="Shiratori Y."/>
            <person name="Masuda Y."/>
            <person name="Senoo K."/>
        </authorList>
    </citation>
    <scope>NUCLEOTIDE SEQUENCE [LARGE SCALE GENOMIC DNA]</scope>
    <source>
        <strain evidence="2 3">Red803</strain>
    </source>
</reference>
<name>A0ABQ5Q2R6_9BACT</name>
<keyword evidence="3" id="KW-1185">Reference proteome</keyword>
<dbReference type="EMBL" id="BSDD01000001">
    <property type="protein sequence ID" value="GLH68952.1"/>
    <property type="molecule type" value="Genomic_DNA"/>
</dbReference>
<dbReference type="InterPro" id="IPR029025">
    <property type="entry name" value="T3SS_substrate_exporter_C"/>
</dbReference>